<dbReference type="EMBL" id="JAUKUA010000007">
    <property type="protein sequence ID" value="KAK0705241.1"/>
    <property type="molecule type" value="Genomic_DNA"/>
</dbReference>
<dbReference type="InterPro" id="IPR018744">
    <property type="entry name" value="DUF2293"/>
</dbReference>
<keyword evidence="4" id="KW-1185">Reference proteome</keyword>
<evidence type="ECO:0000259" key="2">
    <source>
        <dbReference type="Pfam" id="PF10056"/>
    </source>
</evidence>
<feature type="compositionally biased region" description="Acidic residues" evidence="1">
    <location>
        <begin position="292"/>
        <end position="309"/>
    </location>
</feature>
<protein>
    <recommendedName>
        <fullName evidence="2">DUF2293 domain-containing protein</fullName>
    </recommendedName>
</protein>
<comment type="caution">
    <text evidence="3">The sequence shown here is derived from an EMBL/GenBank/DDBJ whole genome shotgun (WGS) entry which is preliminary data.</text>
</comment>
<feature type="region of interest" description="Disordered" evidence="1">
    <location>
        <begin position="1"/>
        <end position="53"/>
    </location>
</feature>
<feature type="region of interest" description="Disordered" evidence="1">
    <location>
        <begin position="290"/>
        <end position="379"/>
    </location>
</feature>
<name>A0AA39ZX18_9PEZI</name>
<feature type="region of interest" description="Disordered" evidence="1">
    <location>
        <begin position="826"/>
        <end position="847"/>
    </location>
</feature>
<reference evidence="3" key="1">
    <citation type="submission" date="2023-06" db="EMBL/GenBank/DDBJ databases">
        <title>Genome-scale phylogeny and comparative genomics of the fungal order Sordariales.</title>
        <authorList>
            <consortium name="Lawrence Berkeley National Laboratory"/>
            <person name="Hensen N."/>
            <person name="Bonometti L."/>
            <person name="Westerberg I."/>
            <person name="Brannstrom I.O."/>
            <person name="Guillou S."/>
            <person name="Cros-Aarteil S."/>
            <person name="Calhoun S."/>
            <person name="Haridas S."/>
            <person name="Kuo A."/>
            <person name="Mondo S."/>
            <person name="Pangilinan J."/>
            <person name="Riley R."/>
            <person name="Labutti K."/>
            <person name="Andreopoulos B."/>
            <person name="Lipzen A."/>
            <person name="Chen C."/>
            <person name="Yanf M."/>
            <person name="Daum C."/>
            <person name="Ng V."/>
            <person name="Clum A."/>
            <person name="Steindorff A."/>
            <person name="Ohm R."/>
            <person name="Martin F."/>
            <person name="Silar P."/>
            <person name="Natvig D."/>
            <person name="Lalanne C."/>
            <person name="Gautier V."/>
            <person name="Ament-Velasquez S.L."/>
            <person name="Kruys A."/>
            <person name="Hutchinson M.I."/>
            <person name="Powell A.J."/>
            <person name="Barry K."/>
            <person name="Miller A.N."/>
            <person name="Grigoriev I.V."/>
            <person name="Debuchy R."/>
            <person name="Gladieux P."/>
            <person name="Thoren M.H."/>
            <person name="Johannesson H."/>
        </authorList>
    </citation>
    <scope>NUCLEOTIDE SEQUENCE</scope>
    <source>
        <strain evidence="3">SMH4607-1</strain>
    </source>
</reference>
<gene>
    <name evidence="3" type="ORF">B0H67DRAFT_613675</name>
</gene>
<feature type="domain" description="DUF2293" evidence="2">
    <location>
        <begin position="180"/>
        <end position="269"/>
    </location>
</feature>
<dbReference type="PANTHER" id="PTHR38113">
    <property type="match status" value="1"/>
</dbReference>
<dbReference type="PANTHER" id="PTHR38113:SF1">
    <property type="entry name" value="DUF2293 DOMAIN-CONTAINING PROTEIN"/>
    <property type="match status" value="1"/>
</dbReference>
<dbReference type="Pfam" id="PF10056">
    <property type="entry name" value="DUF2293"/>
    <property type="match status" value="1"/>
</dbReference>
<evidence type="ECO:0000313" key="4">
    <source>
        <dbReference type="Proteomes" id="UP001172102"/>
    </source>
</evidence>
<organism evidence="3 4">
    <name type="scientific">Lasiosphaeris hirsuta</name>
    <dbReference type="NCBI Taxonomy" id="260670"/>
    <lineage>
        <taxon>Eukaryota</taxon>
        <taxon>Fungi</taxon>
        <taxon>Dikarya</taxon>
        <taxon>Ascomycota</taxon>
        <taxon>Pezizomycotina</taxon>
        <taxon>Sordariomycetes</taxon>
        <taxon>Sordariomycetidae</taxon>
        <taxon>Sordariales</taxon>
        <taxon>Lasiosphaeriaceae</taxon>
        <taxon>Lasiosphaeris</taxon>
    </lineage>
</organism>
<feature type="compositionally biased region" description="Basic and acidic residues" evidence="1">
    <location>
        <begin position="358"/>
        <end position="369"/>
    </location>
</feature>
<evidence type="ECO:0000256" key="1">
    <source>
        <dbReference type="SAM" id="MobiDB-lite"/>
    </source>
</evidence>
<feature type="region of interest" description="Disordered" evidence="1">
    <location>
        <begin position="401"/>
        <end position="425"/>
    </location>
</feature>
<dbReference type="Proteomes" id="UP001172102">
    <property type="component" value="Unassembled WGS sequence"/>
</dbReference>
<dbReference type="AlphaFoldDB" id="A0AA39ZX18"/>
<accession>A0AA39ZX18</accession>
<sequence>MGREKRGGVVVPAGGHAKDRHKRDRKGNIIDWTAPLPPGLVARPDRPQPNSKHKSYFEFIENKDKKKKLELQFTSDRRPPPGFEFVPIGNPALTTACKELSREQEAMIFIVTAARNRGSRQLTFQMNRVGHHIRQSIVEQARESLGDDQHAVFGISGANPGSPEPIPERQEDIDRQADAAIRDLFPRIPNTDRQRIIEHAFNKSKLKNGREPPVGLAPDQPLSRRVQLAVLAHIRHTHTRYDQLLNETTWAHARKAVEPLCLDILVKWRGDEETGRDQLDEILCEVVVISDSESDDDDEDEDEDEEGECSDTSVPEDAMDQETIPSGPLVPLTPSKTTRSRGEGRPRGSRHRMPNWQARREAKKDEKAKKAQRGFSRYKAARDRAWEHALERQRLGNNEPAHTVTYLDGPTGRSTQPWRPTEPGHAPHLSYGNSYHSPKDNRADDHLVSNGFGPIVGSQSAVQVNSGVDGVGYHNRDPNDHLVPSIEPYSPSRPRPLMPVKYHGHFERGSFHGPRASVEAASHYHRRATPYGEVSPAMGHHATREQEDFVTLPPRQEIVRMPTASDQHRGSLVAVSTQHHGMVRAYTPMDTTGSVSTYQPLLYGDNAANHQSGRILSSESRPIWINDDDVVVRPEYQPVLDENHLQSRQPAFPADNVFPDHHPLEVKREPTIAFRSSTAYAQPHDPRQEGAGVSYHHPVESRYGEFEIVRVSNKFPRRHEPAQAFPVDTGGYEIRPPALQSYEPHHGSVDARRYGVRSEPQYQRIERVIGRVEEPVYTGGYPIHPQRQERVVGIEYVSAPEFRETRTYTDQPLVSPYGGRDHVLYGSQPSSVAPGPYSDANYRQQFTGNPSQRDRIIIID</sequence>
<proteinExistence type="predicted"/>
<evidence type="ECO:0000313" key="3">
    <source>
        <dbReference type="EMBL" id="KAK0705241.1"/>
    </source>
</evidence>